<sequence>MHIANDLTPLHFSLGLASTGFSSREVVPYSESSTESDSLDSQTASLLLYFRRDYRTGGMSNPNVLDPNDESWLEMPLDVLPLRAVSPDAEIVKIEDDSPSEASGLQRENEEAEETRAEEEEEEEEEELVEDDAEEQAGEGGEDVDEGETVDTSKINRALFKRCKNQPSLEEAILFFPEKERDAPSILKYTPTYQGFIRQKDTKTAETEKPTQQEEKLEEVFEDSFGEIPDILLPSIRRPL</sequence>
<accession>A0AAV6IY96</accession>
<feature type="region of interest" description="Disordered" evidence="1">
    <location>
        <begin position="94"/>
        <end position="152"/>
    </location>
</feature>
<gene>
    <name evidence="2" type="ORF">RHGRI_027003</name>
</gene>
<reference evidence="2" key="1">
    <citation type="submission" date="2020-08" db="EMBL/GenBank/DDBJ databases">
        <title>Plant Genome Project.</title>
        <authorList>
            <person name="Zhang R.-G."/>
        </authorList>
    </citation>
    <scope>NUCLEOTIDE SEQUENCE</scope>
    <source>
        <strain evidence="2">WSP0</strain>
        <tissue evidence="2">Leaf</tissue>
    </source>
</reference>
<comment type="caution">
    <text evidence="2">The sequence shown here is derived from an EMBL/GenBank/DDBJ whole genome shotgun (WGS) entry which is preliminary data.</text>
</comment>
<evidence type="ECO:0000313" key="2">
    <source>
        <dbReference type="EMBL" id="KAG5532558.1"/>
    </source>
</evidence>
<evidence type="ECO:0000256" key="1">
    <source>
        <dbReference type="SAM" id="MobiDB-lite"/>
    </source>
</evidence>
<evidence type="ECO:0000313" key="3">
    <source>
        <dbReference type="Proteomes" id="UP000823749"/>
    </source>
</evidence>
<protein>
    <submittedName>
        <fullName evidence="2">Uncharacterized protein</fullName>
    </submittedName>
</protein>
<name>A0AAV6IY96_9ERIC</name>
<keyword evidence="3" id="KW-1185">Reference proteome</keyword>
<feature type="compositionally biased region" description="Acidic residues" evidence="1">
    <location>
        <begin position="110"/>
        <end position="149"/>
    </location>
</feature>
<dbReference type="EMBL" id="JACTNZ010000009">
    <property type="protein sequence ID" value="KAG5532558.1"/>
    <property type="molecule type" value="Genomic_DNA"/>
</dbReference>
<dbReference type="AlphaFoldDB" id="A0AAV6IY96"/>
<proteinExistence type="predicted"/>
<organism evidence="2 3">
    <name type="scientific">Rhododendron griersonianum</name>
    <dbReference type="NCBI Taxonomy" id="479676"/>
    <lineage>
        <taxon>Eukaryota</taxon>
        <taxon>Viridiplantae</taxon>
        <taxon>Streptophyta</taxon>
        <taxon>Embryophyta</taxon>
        <taxon>Tracheophyta</taxon>
        <taxon>Spermatophyta</taxon>
        <taxon>Magnoliopsida</taxon>
        <taxon>eudicotyledons</taxon>
        <taxon>Gunneridae</taxon>
        <taxon>Pentapetalae</taxon>
        <taxon>asterids</taxon>
        <taxon>Ericales</taxon>
        <taxon>Ericaceae</taxon>
        <taxon>Ericoideae</taxon>
        <taxon>Rhodoreae</taxon>
        <taxon>Rhododendron</taxon>
    </lineage>
</organism>
<dbReference type="Proteomes" id="UP000823749">
    <property type="component" value="Chromosome 9"/>
</dbReference>